<protein>
    <submittedName>
        <fullName evidence="2">Uncharacterized protein</fullName>
    </submittedName>
</protein>
<comment type="caution">
    <text evidence="2">The sequence shown here is derived from an EMBL/GenBank/DDBJ whole genome shotgun (WGS) entry which is preliminary data.</text>
</comment>
<evidence type="ECO:0000313" key="3">
    <source>
        <dbReference type="Proteomes" id="UP000239936"/>
    </source>
</evidence>
<name>A0A2S7XT40_9GAMM</name>
<keyword evidence="1" id="KW-0472">Membrane</keyword>
<evidence type="ECO:0000313" key="2">
    <source>
        <dbReference type="EMBL" id="PQJ96806.1"/>
    </source>
</evidence>
<proteinExistence type="predicted"/>
<accession>A0A2S7XT40</accession>
<keyword evidence="1" id="KW-1133">Transmembrane helix</keyword>
<evidence type="ECO:0000256" key="1">
    <source>
        <dbReference type="SAM" id="Phobius"/>
    </source>
</evidence>
<keyword evidence="3" id="KW-1185">Reference proteome</keyword>
<dbReference type="AlphaFoldDB" id="A0A2S7XT40"/>
<reference evidence="2 3" key="1">
    <citation type="submission" date="2018-01" db="EMBL/GenBank/DDBJ databases">
        <title>The complete genome sequence of Chromatium okenii LaCa, a purple sulfur bacterium with a turbulent life.</title>
        <authorList>
            <person name="Luedin S.M."/>
            <person name="Liechti N."/>
            <person name="Storelli N."/>
            <person name="Danza F."/>
            <person name="Wittwer M."/>
            <person name="Pothier J.F."/>
            <person name="Tonolla M.A."/>
        </authorList>
    </citation>
    <scope>NUCLEOTIDE SEQUENCE [LARGE SCALE GENOMIC DNA]</scope>
    <source>
        <strain evidence="2 3">LaCa</strain>
    </source>
</reference>
<feature type="transmembrane region" description="Helical" evidence="1">
    <location>
        <begin position="12"/>
        <end position="31"/>
    </location>
</feature>
<dbReference type="EMBL" id="PPGH01000029">
    <property type="protein sequence ID" value="PQJ96806.1"/>
    <property type="molecule type" value="Genomic_DNA"/>
</dbReference>
<gene>
    <name evidence="2" type="ORF">CXB77_05695</name>
</gene>
<dbReference type="Proteomes" id="UP000239936">
    <property type="component" value="Unassembled WGS sequence"/>
</dbReference>
<sequence length="210" mass="22634">MLKSDELIKSPRPIWSAVIALIIGIAIGWVGRGFMPCPVTTSPVSIPAPETAAYLNARFQFSVRYPAQLLYPQGEADNGDGQRFVSRDARTTLAAFGTNLLLNGSLDAEFEEVARDGIGDHPLRVVTYKKLGNNWYVVSGVEQGLVSISSGYRLTINSSASTSLILKRNAKRGIKSPVRSMLASHQPADIASNHCTSSKNSSIALNISRS</sequence>
<organism evidence="2 3">
    <name type="scientific">Chromatium okenii</name>
    <dbReference type="NCBI Taxonomy" id="61644"/>
    <lineage>
        <taxon>Bacteria</taxon>
        <taxon>Pseudomonadati</taxon>
        <taxon>Pseudomonadota</taxon>
        <taxon>Gammaproteobacteria</taxon>
        <taxon>Chromatiales</taxon>
        <taxon>Chromatiaceae</taxon>
        <taxon>Chromatium</taxon>
    </lineage>
</organism>
<keyword evidence="1" id="KW-0812">Transmembrane</keyword>